<reference evidence="3" key="1">
    <citation type="submission" date="2016-10" db="EMBL/GenBank/DDBJ databases">
        <authorList>
            <person name="Varghese N."/>
            <person name="Submissions S."/>
        </authorList>
    </citation>
    <scope>NUCLEOTIDE SEQUENCE [LARGE SCALE GENOMIC DNA]</scope>
    <source>
        <strain evidence="3">Nm76</strain>
    </source>
</reference>
<sequence length="827" mass="93233">MKREFKKPVSWLGGRDLLTRLKSIISSTLNGEKQDSRDWMFAETIPVTRCDSKKQEPYWFDYIADTGDGMSAVYNVAYLCMSDLWLKSEVPGKDQISLSSAEGYDLQLPRGEFLFVGGDTAYHVADVASLKERFQTPFNWAYMDISAATGKKVEQRPIFGIPANHDYYDALDGFNRQFCEPISQNLQVQVREQEDLQDPQLGLYGFKRMQRSSYVALELPFEWKLWGFDAQNGKMDKRQQAFFVSTFCEDRVTSGELFDEQKQADVQEALQAAIPGKLIVATPEPSTVFGKRADEDAPMTKSFERLGLEPGFLYDGKLSSNKCRLDISGDTHHYARYWGNKNESGELGNYASVVAGGGGAFLHSSHTDVGEIKKQQVYPEESDSHREATQRILNPWNILTGGYVGLIGAIVALVTYFAVTIPQSTSSLFRYFLDNLPALDADQYFLERIRQALYISDTNPYFELSYGFDLIYIILFIAFLFGWKRMSVPGLSTVKYSDSQDEWERYRTVFIVPISLWIIPLLFLVLWPRESSPASFQASWLIGVFVIAALQIIDLSRSYSDVLSDRSKIRRQTGGDSLPLWVLNVMGIACISFGFLHYGVYKASVMSFDLLAIILWSLVILGFTFFFPLLDTSKLGIAKANKSKFFAIGFWHALLQISIPVCLALYASLTEWLIICTVTIAITLAAGFLFTNKYLIKNFSPEVQKKIGNGMLMAWVVIGLAVFFAATRGEPVPVDGWRLLMALLSGGIFSCIWLGWYFAVSLAFNCHNGEAGGGARSERYRHIIRFKLTENTLTGYVIGIDTPVTDLKTQTPKFRLVDVFTLQAKNK</sequence>
<feature type="transmembrane region" description="Helical" evidence="1">
    <location>
        <begin position="396"/>
        <end position="419"/>
    </location>
</feature>
<dbReference type="STRING" id="42354.SAMN05216333_102198"/>
<dbReference type="Gene3D" id="3.60.21.10">
    <property type="match status" value="1"/>
</dbReference>
<evidence type="ECO:0008006" key="4">
    <source>
        <dbReference type="Google" id="ProtNLM"/>
    </source>
</evidence>
<keyword evidence="3" id="KW-1185">Reference proteome</keyword>
<accession>A0A1H8KPN9</accession>
<evidence type="ECO:0000256" key="1">
    <source>
        <dbReference type="SAM" id="Phobius"/>
    </source>
</evidence>
<organism evidence="2 3">
    <name type="scientific">Nitrosomonas oligotropha</name>
    <dbReference type="NCBI Taxonomy" id="42354"/>
    <lineage>
        <taxon>Bacteria</taxon>
        <taxon>Pseudomonadati</taxon>
        <taxon>Pseudomonadota</taxon>
        <taxon>Betaproteobacteria</taxon>
        <taxon>Nitrosomonadales</taxon>
        <taxon>Nitrosomonadaceae</taxon>
        <taxon>Nitrosomonas</taxon>
    </lineage>
</organism>
<dbReference type="OrthoDB" id="500534at2"/>
<gene>
    <name evidence="2" type="ORF">SAMN05216333_102198</name>
</gene>
<feature type="transmembrane region" description="Helical" evidence="1">
    <location>
        <begin position="539"/>
        <end position="557"/>
    </location>
</feature>
<feature type="transmembrane region" description="Helical" evidence="1">
    <location>
        <begin position="464"/>
        <end position="483"/>
    </location>
</feature>
<keyword evidence="1" id="KW-1133">Transmembrane helix</keyword>
<dbReference type="AlphaFoldDB" id="A0A1H8KPN9"/>
<dbReference type="InterPro" id="IPR029052">
    <property type="entry name" value="Metallo-depent_PP-like"/>
</dbReference>
<feature type="transmembrane region" description="Helical" evidence="1">
    <location>
        <begin position="610"/>
        <end position="633"/>
    </location>
</feature>
<dbReference type="EMBL" id="FODO01000002">
    <property type="protein sequence ID" value="SEN94865.1"/>
    <property type="molecule type" value="Genomic_DNA"/>
</dbReference>
<feature type="transmembrane region" description="Helical" evidence="1">
    <location>
        <begin position="707"/>
        <end position="727"/>
    </location>
</feature>
<feature type="transmembrane region" description="Helical" evidence="1">
    <location>
        <begin position="645"/>
        <end position="666"/>
    </location>
</feature>
<keyword evidence="1" id="KW-0812">Transmembrane</keyword>
<dbReference type="RefSeq" id="WP_090316214.1">
    <property type="nucleotide sequence ID" value="NZ_FNOE01000003.1"/>
</dbReference>
<dbReference type="PANTHER" id="PTHR34211:SF3">
    <property type="entry name" value="CALCINEURIN-LIKE METALLO-PHOSPHOESTERASE SUPERFAMILY PROTEIN"/>
    <property type="match status" value="1"/>
</dbReference>
<feature type="transmembrane region" description="Helical" evidence="1">
    <location>
        <begin position="739"/>
        <end position="759"/>
    </location>
</feature>
<protein>
    <recommendedName>
        <fullName evidence="4">Calcineurin-like phosphoesterase domain-containing protein</fullName>
    </recommendedName>
</protein>
<name>A0A1H8KPN9_9PROT</name>
<dbReference type="SUPFAM" id="SSF56300">
    <property type="entry name" value="Metallo-dependent phosphatases"/>
    <property type="match status" value="1"/>
</dbReference>
<feature type="transmembrane region" description="Helical" evidence="1">
    <location>
        <begin position="509"/>
        <end position="527"/>
    </location>
</feature>
<dbReference type="Proteomes" id="UP000198814">
    <property type="component" value="Unassembled WGS sequence"/>
</dbReference>
<proteinExistence type="predicted"/>
<evidence type="ECO:0000313" key="3">
    <source>
        <dbReference type="Proteomes" id="UP000198814"/>
    </source>
</evidence>
<feature type="transmembrane region" description="Helical" evidence="1">
    <location>
        <begin position="578"/>
        <end position="598"/>
    </location>
</feature>
<keyword evidence="1" id="KW-0472">Membrane</keyword>
<feature type="transmembrane region" description="Helical" evidence="1">
    <location>
        <begin position="672"/>
        <end position="695"/>
    </location>
</feature>
<dbReference type="PANTHER" id="PTHR34211">
    <property type="entry name" value="CALCINEURIN-LIKE METALLO-PHOSPHOESTERASE SUPERFAMILY PROTEIN"/>
    <property type="match status" value="1"/>
</dbReference>
<evidence type="ECO:0000313" key="2">
    <source>
        <dbReference type="EMBL" id="SEN94865.1"/>
    </source>
</evidence>